<dbReference type="Pfam" id="PF00891">
    <property type="entry name" value="Methyltransf_2"/>
    <property type="match status" value="1"/>
</dbReference>
<dbReference type="EMBL" id="LFJN01000048">
    <property type="protein sequence ID" value="KPI34891.1"/>
    <property type="molecule type" value="Genomic_DNA"/>
</dbReference>
<dbReference type="InterPro" id="IPR036388">
    <property type="entry name" value="WH-like_DNA-bd_sf"/>
</dbReference>
<dbReference type="OrthoDB" id="1535081at2759"/>
<dbReference type="InterPro" id="IPR001077">
    <property type="entry name" value="COMT_C"/>
</dbReference>
<dbReference type="AlphaFoldDB" id="A0A0N0NHN5"/>
<dbReference type="GO" id="GO:0008171">
    <property type="term" value="F:O-methyltransferase activity"/>
    <property type="evidence" value="ECO:0007669"/>
    <property type="project" value="InterPro"/>
</dbReference>
<keyword evidence="3" id="KW-0949">S-adenosyl-L-methionine</keyword>
<keyword evidence="2 5" id="KW-0808">Transferase</keyword>
<dbReference type="SUPFAM" id="SSF46785">
    <property type="entry name" value="Winged helix' DNA-binding domain"/>
    <property type="match status" value="1"/>
</dbReference>
<evidence type="ECO:0000256" key="1">
    <source>
        <dbReference type="ARBA" id="ARBA00022603"/>
    </source>
</evidence>
<comment type="caution">
    <text evidence="5">The sequence shown here is derived from an EMBL/GenBank/DDBJ whole genome shotgun (WGS) entry which is preliminary data.</text>
</comment>
<dbReference type="VEuPathDB" id="FungiDB:AB675_2252"/>
<organism evidence="5 6">
    <name type="scientific">Cyphellophora attinorum</name>
    <dbReference type="NCBI Taxonomy" id="1664694"/>
    <lineage>
        <taxon>Eukaryota</taxon>
        <taxon>Fungi</taxon>
        <taxon>Dikarya</taxon>
        <taxon>Ascomycota</taxon>
        <taxon>Pezizomycotina</taxon>
        <taxon>Eurotiomycetes</taxon>
        <taxon>Chaetothyriomycetidae</taxon>
        <taxon>Chaetothyriales</taxon>
        <taxon>Cyphellophoraceae</taxon>
        <taxon>Cyphellophora</taxon>
    </lineage>
</organism>
<keyword evidence="6" id="KW-1185">Reference proteome</keyword>
<gene>
    <name evidence="5" type="ORF">AB675_2252</name>
</gene>
<dbReference type="GO" id="GO:0032259">
    <property type="term" value="P:methylation"/>
    <property type="evidence" value="ECO:0007669"/>
    <property type="project" value="UniProtKB-KW"/>
</dbReference>
<evidence type="ECO:0000259" key="4">
    <source>
        <dbReference type="Pfam" id="PF00891"/>
    </source>
</evidence>
<feature type="domain" description="O-methyltransferase C-terminal" evidence="4">
    <location>
        <begin position="274"/>
        <end position="414"/>
    </location>
</feature>
<protein>
    <submittedName>
        <fullName evidence="5">Demethylsterigmatocystin 6-O-methyltransferase</fullName>
    </submittedName>
</protein>
<dbReference type="STRING" id="1664694.A0A0N0NHN5"/>
<dbReference type="PANTHER" id="PTHR43712:SF17">
    <property type="entry name" value="O-METHYLTRANSFERASE"/>
    <property type="match status" value="1"/>
</dbReference>
<dbReference type="PROSITE" id="PS51683">
    <property type="entry name" value="SAM_OMT_II"/>
    <property type="match status" value="1"/>
</dbReference>
<dbReference type="Gene3D" id="3.40.50.150">
    <property type="entry name" value="Vaccinia Virus protein VP39"/>
    <property type="match status" value="1"/>
</dbReference>
<name>A0A0N0NHN5_9EURO</name>
<keyword evidence="1 5" id="KW-0489">Methyltransferase</keyword>
<sequence length="440" mass="49400">MPTFQMASIKSSPAVLPGNISAVPQLVSDIAARGHELQSAGKVALRARLELLSKARELVAALETPRETMIRDIWTEPTYVMAVDFAFESGVWKQMVANGDVPQKVADLAKQLGIQEELLQRLMRHIAATGRLDVVGPDEYAPNVFTRALADPVLASGYRYGYGVLPFIQILPNDLPGDSPSVINPICIHAHKYFQKRGYTVPTTPFNNAYQFAHQTELHMFDHITQEKLRPWGDDFNNLMRGYFTGRPAWADPAFYPAQDRLIDGFDATDKNAVMVVDVAGGAGHYTEQFRSLFPDAPGRLVVQDLPRVIDSTPDLHPKIEKMPYDFFTEQPVKGARAYYTHFILHDWPDDDCVKIVGRIKDAMKPGYSKFLVHDHVVPLLGQDAEQTALDLLMMMNYGAKERSADQWSELLERKCGLKITDIYHFVNGVESVIECERPV</sequence>
<dbReference type="SUPFAM" id="SSF53335">
    <property type="entry name" value="S-adenosyl-L-methionine-dependent methyltransferases"/>
    <property type="match status" value="1"/>
</dbReference>
<dbReference type="InterPro" id="IPR029063">
    <property type="entry name" value="SAM-dependent_MTases_sf"/>
</dbReference>
<proteinExistence type="predicted"/>
<evidence type="ECO:0000313" key="6">
    <source>
        <dbReference type="Proteomes" id="UP000038010"/>
    </source>
</evidence>
<dbReference type="RefSeq" id="XP_017994854.1">
    <property type="nucleotide sequence ID" value="XM_018142207.1"/>
</dbReference>
<evidence type="ECO:0000313" key="5">
    <source>
        <dbReference type="EMBL" id="KPI34891.1"/>
    </source>
</evidence>
<dbReference type="GeneID" id="28734087"/>
<dbReference type="Proteomes" id="UP000038010">
    <property type="component" value="Unassembled WGS sequence"/>
</dbReference>
<accession>A0A0N0NHN5</accession>
<dbReference type="PANTHER" id="PTHR43712">
    <property type="entry name" value="PUTATIVE (AFU_ORTHOLOGUE AFUA_4G14580)-RELATED"/>
    <property type="match status" value="1"/>
</dbReference>
<evidence type="ECO:0000256" key="3">
    <source>
        <dbReference type="ARBA" id="ARBA00022691"/>
    </source>
</evidence>
<evidence type="ECO:0000256" key="2">
    <source>
        <dbReference type="ARBA" id="ARBA00022679"/>
    </source>
</evidence>
<dbReference type="InterPro" id="IPR016461">
    <property type="entry name" value="COMT-like"/>
</dbReference>
<dbReference type="Gene3D" id="1.10.10.10">
    <property type="entry name" value="Winged helix-like DNA-binding domain superfamily/Winged helix DNA-binding domain"/>
    <property type="match status" value="1"/>
</dbReference>
<dbReference type="InterPro" id="IPR036390">
    <property type="entry name" value="WH_DNA-bd_sf"/>
</dbReference>
<reference evidence="5 6" key="1">
    <citation type="submission" date="2015-06" db="EMBL/GenBank/DDBJ databases">
        <title>Draft genome of the ant-associated black yeast Phialophora attae CBS 131958.</title>
        <authorList>
            <person name="Moreno L.F."/>
            <person name="Stielow B.J."/>
            <person name="de Hoog S."/>
            <person name="Vicente V.A."/>
            <person name="Weiss V.A."/>
            <person name="de Vries M."/>
            <person name="Cruz L.M."/>
            <person name="Souza E.M."/>
        </authorList>
    </citation>
    <scope>NUCLEOTIDE SEQUENCE [LARGE SCALE GENOMIC DNA]</scope>
    <source>
        <strain evidence="5 6">CBS 131958</strain>
    </source>
</reference>